<sequence length="77" mass="8799">MEWPAQTPDLNPIDHLWDYLGRQGFALSSNPVFRRVGTKLTPCRVFASPISVTDNLIDSMEIQCHQCIQTRDGHIPY</sequence>
<evidence type="ECO:0000313" key="2">
    <source>
        <dbReference type="Proteomes" id="UP000886998"/>
    </source>
</evidence>
<proteinExistence type="predicted"/>
<organism evidence="1 2">
    <name type="scientific">Trichonephila inaurata madagascariensis</name>
    <dbReference type="NCBI Taxonomy" id="2747483"/>
    <lineage>
        <taxon>Eukaryota</taxon>
        <taxon>Metazoa</taxon>
        <taxon>Ecdysozoa</taxon>
        <taxon>Arthropoda</taxon>
        <taxon>Chelicerata</taxon>
        <taxon>Arachnida</taxon>
        <taxon>Araneae</taxon>
        <taxon>Araneomorphae</taxon>
        <taxon>Entelegynae</taxon>
        <taxon>Araneoidea</taxon>
        <taxon>Nephilidae</taxon>
        <taxon>Trichonephila</taxon>
        <taxon>Trichonephila inaurata</taxon>
    </lineage>
</organism>
<dbReference type="GO" id="GO:0003676">
    <property type="term" value="F:nucleic acid binding"/>
    <property type="evidence" value="ECO:0007669"/>
    <property type="project" value="InterPro"/>
</dbReference>
<reference evidence="1" key="1">
    <citation type="submission" date="2020-08" db="EMBL/GenBank/DDBJ databases">
        <title>Multicomponent nature underlies the extraordinary mechanical properties of spider dragline silk.</title>
        <authorList>
            <person name="Kono N."/>
            <person name="Nakamura H."/>
            <person name="Mori M."/>
            <person name="Yoshida Y."/>
            <person name="Ohtoshi R."/>
            <person name="Malay A.D."/>
            <person name="Moran D.A.P."/>
            <person name="Tomita M."/>
            <person name="Numata K."/>
            <person name="Arakawa K."/>
        </authorList>
    </citation>
    <scope>NUCLEOTIDE SEQUENCE</scope>
</reference>
<dbReference type="Gene3D" id="3.30.420.10">
    <property type="entry name" value="Ribonuclease H-like superfamily/Ribonuclease H"/>
    <property type="match status" value="1"/>
</dbReference>
<dbReference type="InterPro" id="IPR036397">
    <property type="entry name" value="RNaseH_sf"/>
</dbReference>
<evidence type="ECO:0000313" key="1">
    <source>
        <dbReference type="EMBL" id="GFY68476.1"/>
    </source>
</evidence>
<dbReference type="OrthoDB" id="6435577at2759"/>
<accession>A0A8X6YCA9</accession>
<keyword evidence="2" id="KW-1185">Reference proteome</keyword>
<dbReference type="Proteomes" id="UP000886998">
    <property type="component" value="Unassembled WGS sequence"/>
</dbReference>
<dbReference type="AlphaFoldDB" id="A0A8X6YCA9"/>
<gene>
    <name evidence="1" type="primary">AVEN_116122_1</name>
    <name evidence="1" type="ORF">TNIN_191981</name>
</gene>
<name>A0A8X6YCA9_9ARAC</name>
<comment type="caution">
    <text evidence="1">The sequence shown here is derived from an EMBL/GenBank/DDBJ whole genome shotgun (WGS) entry which is preliminary data.</text>
</comment>
<dbReference type="EMBL" id="BMAV01017082">
    <property type="protein sequence ID" value="GFY68476.1"/>
    <property type="molecule type" value="Genomic_DNA"/>
</dbReference>
<protein>
    <submittedName>
        <fullName evidence="1">DDE_3 domain-containing protein</fullName>
    </submittedName>
</protein>